<evidence type="ECO:0000256" key="1">
    <source>
        <dbReference type="SAM" id="Phobius"/>
    </source>
</evidence>
<accession>D4BKB6</accession>
<dbReference type="AlphaFoldDB" id="D4BKB6"/>
<comment type="caution">
    <text evidence="2">The sequence shown here is derived from an EMBL/GenBank/DDBJ whole genome shotgun (WGS) entry which is preliminary data.</text>
</comment>
<dbReference type="HOGENOM" id="CLU_2732744_0_0_6"/>
<dbReference type="Proteomes" id="UP000003880">
    <property type="component" value="Unassembled WGS sequence"/>
</dbReference>
<gene>
    <name evidence="2" type="ORF">CIT292_10993</name>
</gene>
<protein>
    <submittedName>
        <fullName evidence="2">Uncharacterized protein</fullName>
    </submittedName>
</protein>
<evidence type="ECO:0000313" key="2">
    <source>
        <dbReference type="EMBL" id="EFE05632.1"/>
    </source>
</evidence>
<name>D4BKB6_9ENTR</name>
<keyword evidence="1" id="KW-0472">Membrane</keyword>
<sequence length="71" mass="7924">MLLYVDTTGHGFNPEFENDTTFISKTMRTVSLFGLATDFLTGFIPFSFCFTTFGNGTKFSRNSQQSVSIFG</sequence>
<proteinExistence type="predicted"/>
<reference evidence="2 3" key="1">
    <citation type="submission" date="2010-02" db="EMBL/GenBank/DDBJ databases">
        <authorList>
            <person name="Weinstock G."/>
            <person name="Sodergren E."/>
            <person name="Clifton S."/>
            <person name="Fulton L."/>
            <person name="Fulton B."/>
            <person name="Courtney L."/>
            <person name="Fronick C."/>
            <person name="Harrison M."/>
            <person name="Strong C."/>
            <person name="Farmer C."/>
            <person name="Delahaunty K."/>
            <person name="Markovic C."/>
            <person name="Hall O."/>
            <person name="Minx P."/>
            <person name="Tomlinson C."/>
            <person name="Mitreva M."/>
            <person name="Nelson J."/>
            <person name="Hou S."/>
            <person name="Wollam A."/>
            <person name="Pepin K.H."/>
            <person name="Johnson M."/>
            <person name="Bhonagiri V."/>
            <person name="Zhang X."/>
            <person name="Suruliraj S."/>
            <person name="Warren W."/>
            <person name="Chinwalla A."/>
            <person name="Mardis E.R."/>
            <person name="Wilson R.K."/>
        </authorList>
    </citation>
    <scope>NUCLEOTIDE SEQUENCE [LARGE SCALE GENOMIC DNA]</scope>
    <source>
        <strain evidence="2 3">ATCC 29220</strain>
    </source>
</reference>
<keyword evidence="1" id="KW-0812">Transmembrane</keyword>
<organism evidence="2 3">
    <name type="scientific">Citrobacter youngae ATCC 29220</name>
    <dbReference type="NCBI Taxonomy" id="500640"/>
    <lineage>
        <taxon>Bacteria</taxon>
        <taxon>Pseudomonadati</taxon>
        <taxon>Pseudomonadota</taxon>
        <taxon>Gammaproteobacteria</taxon>
        <taxon>Enterobacterales</taxon>
        <taxon>Enterobacteriaceae</taxon>
        <taxon>Citrobacter</taxon>
        <taxon>Citrobacter freundii complex</taxon>
    </lineage>
</organism>
<dbReference type="EMBL" id="ABWL02000028">
    <property type="protein sequence ID" value="EFE05632.1"/>
    <property type="molecule type" value="Genomic_DNA"/>
</dbReference>
<feature type="transmembrane region" description="Helical" evidence="1">
    <location>
        <begin position="32"/>
        <end position="53"/>
    </location>
</feature>
<evidence type="ECO:0000313" key="3">
    <source>
        <dbReference type="Proteomes" id="UP000003880"/>
    </source>
</evidence>
<keyword evidence="1" id="KW-1133">Transmembrane helix</keyword>